<dbReference type="Gene3D" id="3.60.15.10">
    <property type="entry name" value="Ribonuclease Z/Hydroxyacylglutathione hydrolase-like"/>
    <property type="match status" value="1"/>
</dbReference>
<dbReference type="PATRIC" id="fig|84531.8.peg.1164"/>
<evidence type="ECO:0000256" key="2">
    <source>
        <dbReference type="SAM" id="SignalP"/>
    </source>
</evidence>
<accession>A0A0S2F753</accession>
<dbReference type="PANTHER" id="PTHR46018:SF2">
    <property type="entry name" value="ZINC PHOSPHODIESTERASE ELAC PROTEIN 1"/>
    <property type="match status" value="1"/>
</dbReference>
<dbReference type="CDD" id="cd07719">
    <property type="entry name" value="arylsulfatase_AtsA-like_MBL-fold"/>
    <property type="match status" value="1"/>
</dbReference>
<dbReference type="EMBL" id="CP011129">
    <property type="protein sequence ID" value="ALN79297.1"/>
    <property type="molecule type" value="Genomic_DNA"/>
</dbReference>
<dbReference type="KEGG" id="lab:LA76x_1138"/>
<reference evidence="4 5" key="1">
    <citation type="journal article" date="2015" name="BMC Genomics">
        <title>Comparative genomics and metabolic profiling of the genus Lysobacter.</title>
        <authorList>
            <person name="de Bruijn I."/>
            <person name="Cheng X."/>
            <person name="de Jager V."/>
            <person name="Exposito R.G."/>
            <person name="Watrous J."/>
            <person name="Patel N."/>
            <person name="Postma J."/>
            <person name="Dorrestein P.C."/>
            <person name="Kobayashi D."/>
            <person name="Raaijmakers J.M."/>
        </authorList>
    </citation>
    <scope>NUCLEOTIDE SEQUENCE [LARGE SCALE GENOMIC DNA]</scope>
    <source>
        <strain evidence="4 5">76</strain>
    </source>
</reference>
<dbReference type="Proteomes" id="UP000060787">
    <property type="component" value="Chromosome"/>
</dbReference>
<evidence type="ECO:0000313" key="5">
    <source>
        <dbReference type="Proteomes" id="UP000060787"/>
    </source>
</evidence>
<name>A0A0S2F753_LYSAN</name>
<dbReference type="InterPro" id="IPR044094">
    <property type="entry name" value="AtsA-like_MBL-fold"/>
</dbReference>
<dbReference type="Pfam" id="PF12706">
    <property type="entry name" value="Lactamase_B_2"/>
    <property type="match status" value="1"/>
</dbReference>
<evidence type="ECO:0000256" key="1">
    <source>
        <dbReference type="ARBA" id="ARBA00022801"/>
    </source>
</evidence>
<dbReference type="PANTHER" id="PTHR46018">
    <property type="entry name" value="ZINC PHOSPHODIESTERASE ELAC PROTEIN 1"/>
    <property type="match status" value="1"/>
</dbReference>
<dbReference type="AlphaFoldDB" id="A0A0S2F753"/>
<sequence length="325" mass="34831">MAVIDTLSRRRFLAAAGAWTVSALAAPNLLAASDRPPAPPAGAPGRSRLILLGTAGGPTPKALRAAPAQAVVVDGAVYIVDCGNGVARQMALAGLALGAIREVFLTHHHSDHNADYGNLLLLAWAANLRRPVGTWGPPPLARMTRRFLQLNAEDIRTRIADEGRPPLAPLIRPHELRRGGVVMRDERVKVTAALVDHPPMAPAFAYRFDCPDRSIVFSGDTRPSPALVELARGADVLVHEVMYLPALERLIASEAQAGRLRQHLLDSHTTTEQVGRLATEAGVKTLVLSHFVPGGDASLTDEVWRAAVAPHYAGRLMIGRDLMEL</sequence>
<dbReference type="GO" id="GO:0042781">
    <property type="term" value="F:3'-tRNA processing endoribonuclease activity"/>
    <property type="evidence" value="ECO:0007669"/>
    <property type="project" value="TreeGrafter"/>
</dbReference>
<dbReference type="PROSITE" id="PS51318">
    <property type="entry name" value="TAT"/>
    <property type="match status" value="1"/>
</dbReference>
<feature type="chain" id="PRO_5006596703" evidence="2">
    <location>
        <begin position="26"/>
        <end position="325"/>
    </location>
</feature>
<dbReference type="SMART" id="SM00849">
    <property type="entry name" value="Lactamase_B"/>
    <property type="match status" value="1"/>
</dbReference>
<feature type="domain" description="Metallo-beta-lactamase" evidence="3">
    <location>
        <begin position="67"/>
        <end position="268"/>
    </location>
</feature>
<evidence type="ECO:0000259" key="3">
    <source>
        <dbReference type="SMART" id="SM00849"/>
    </source>
</evidence>
<organism evidence="4 5">
    <name type="scientific">Lysobacter antibioticus</name>
    <dbReference type="NCBI Taxonomy" id="84531"/>
    <lineage>
        <taxon>Bacteria</taxon>
        <taxon>Pseudomonadati</taxon>
        <taxon>Pseudomonadota</taxon>
        <taxon>Gammaproteobacteria</taxon>
        <taxon>Lysobacterales</taxon>
        <taxon>Lysobacteraceae</taxon>
        <taxon>Lysobacter</taxon>
    </lineage>
</organism>
<keyword evidence="2" id="KW-0732">Signal</keyword>
<feature type="signal peptide" evidence="2">
    <location>
        <begin position="1"/>
        <end position="25"/>
    </location>
</feature>
<gene>
    <name evidence="4" type="ORF">LA76x_1138</name>
</gene>
<dbReference type="RefSeq" id="WP_057916908.1">
    <property type="nucleotide sequence ID" value="NZ_CP011129.1"/>
</dbReference>
<dbReference type="InterPro" id="IPR006311">
    <property type="entry name" value="TAT_signal"/>
</dbReference>
<dbReference type="InterPro" id="IPR036866">
    <property type="entry name" value="RibonucZ/Hydroxyglut_hydro"/>
</dbReference>
<dbReference type="STRING" id="84531.LA76x_1138"/>
<evidence type="ECO:0000313" key="4">
    <source>
        <dbReference type="EMBL" id="ALN79297.1"/>
    </source>
</evidence>
<keyword evidence="1" id="KW-0378">Hydrolase</keyword>
<keyword evidence="5" id="KW-1185">Reference proteome</keyword>
<protein>
    <submittedName>
        <fullName evidence="4">Metallo-beta-lactamase superfamily protein</fullName>
    </submittedName>
</protein>
<proteinExistence type="predicted"/>
<dbReference type="InterPro" id="IPR001279">
    <property type="entry name" value="Metallo-B-lactamas"/>
</dbReference>
<dbReference type="SUPFAM" id="SSF56281">
    <property type="entry name" value="Metallo-hydrolase/oxidoreductase"/>
    <property type="match status" value="1"/>
</dbReference>